<evidence type="ECO:0000256" key="2">
    <source>
        <dbReference type="PROSITE-ProRule" id="PRU00124"/>
    </source>
</evidence>
<dbReference type="SUPFAM" id="SSF57424">
    <property type="entry name" value="LDL receptor-like module"/>
    <property type="match status" value="1"/>
</dbReference>
<keyword evidence="1" id="KW-1015">Disulfide bond</keyword>
<comment type="caution">
    <text evidence="3">The sequence shown here is derived from an EMBL/GenBank/DDBJ whole genome shotgun (WGS) entry which is preliminary data.</text>
</comment>
<name>A0AAV2HIV8_LYMST</name>
<dbReference type="InterPro" id="IPR036055">
    <property type="entry name" value="LDL_receptor-like_sf"/>
</dbReference>
<comment type="caution">
    <text evidence="2">Lacks conserved residue(s) required for the propagation of feature annotation.</text>
</comment>
<feature type="non-terminal residue" evidence="3">
    <location>
        <position position="1"/>
    </location>
</feature>
<dbReference type="InterPro" id="IPR002172">
    <property type="entry name" value="LDrepeatLR_classA_rpt"/>
</dbReference>
<proteinExistence type="predicted"/>
<dbReference type="PROSITE" id="PS50068">
    <property type="entry name" value="LDLRA_2"/>
    <property type="match status" value="1"/>
</dbReference>
<feature type="non-terminal residue" evidence="3">
    <location>
        <position position="139"/>
    </location>
</feature>
<gene>
    <name evidence="3" type="ORF">GSLYS_00007377001</name>
</gene>
<dbReference type="Pfam" id="PF00057">
    <property type="entry name" value="Ldl_recept_a"/>
    <property type="match status" value="1"/>
</dbReference>
<evidence type="ECO:0000313" key="4">
    <source>
        <dbReference type="Proteomes" id="UP001497497"/>
    </source>
</evidence>
<dbReference type="Proteomes" id="UP001497497">
    <property type="component" value="Unassembled WGS sequence"/>
</dbReference>
<reference evidence="3 4" key="1">
    <citation type="submission" date="2024-04" db="EMBL/GenBank/DDBJ databases">
        <authorList>
            <consortium name="Genoscope - CEA"/>
            <person name="William W."/>
        </authorList>
    </citation>
    <scope>NUCLEOTIDE SEQUENCE [LARGE SCALE GENOMIC DNA]</scope>
</reference>
<dbReference type="AlphaFoldDB" id="A0AAV2HIV8"/>
<protein>
    <submittedName>
        <fullName evidence="3">Uncharacterized protein</fullName>
    </submittedName>
</protein>
<dbReference type="EMBL" id="CAXITT010000142">
    <property type="protein sequence ID" value="CAL1533359.1"/>
    <property type="molecule type" value="Genomic_DNA"/>
</dbReference>
<dbReference type="CDD" id="cd00112">
    <property type="entry name" value="LDLa"/>
    <property type="match status" value="1"/>
</dbReference>
<dbReference type="Gene3D" id="4.10.400.10">
    <property type="entry name" value="Low-density Lipoprotein Receptor"/>
    <property type="match status" value="1"/>
</dbReference>
<evidence type="ECO:0000256" key="1">
    <source>
        <dbReference type="ARBA" id="ARBA00023157"/>
    </source>
</evidence>
<keyword evidence="4" id="KW-1185">Reference proteome</keyword>
<evidence type="ECO:0000313" key="3">
    <source>
        <dbReference type="EMBL" id="CAL1533359.1"/>
    </source>
</evidence>
<accession>A0AAV2HIV8</accession>
<sequence>QIWHPPKHKDCTVYFSPATGDSLVAKFVFYKNEQYFAECAEESVQLRAGDQALLGPNGYCERETPGDDYDLGDNGSLTYLHTHFHHKLTATLLITEVFKRLLLAAGCFNNSFYCSEQMFCIDRTLVCNTYDDCGNNEDE</sequence>
<organism evidence="3 4">
    <name type="scientific">Lymnaea stagnalis</name>
    <name type="common">Great pond snail</name>
    <name type="synonym">Helix stagnalis</name>
    <dbReference type="NCBI Taxonomy" id="6523"/>
    <lineage>
        <taxon>Eukaryota</taxon>
        <taxon>Metazoa</taxon>
        <taxon>Spiralia</taxon>
        <taxon>Lophotrochozoa</taxon>
        <taxon>Mollusca</taxon>
        <taxon>Gastropoda</taxon>
        <taxon>Heterobranchia</taxon>
        <taxon>Euthyneura</taxon>
        <taxon>Panpulmonata</taxon>
        <taxon>Hygrophila</taxon>
        <taxon>Lymnaeoidea</taxon>
        <taxon>Lymnaeidae</taxon>
        <taxon>Lymnaea</taxon>
    </lineage>
</organism>